<dbReference type="EMBL" id="BART01002690">
    <property type="protein sequence ID" value="GAG66252.1"/>
    <property type="molecule type" value="Genomic_DNA"/>
</dbReference>
<dbReference type="SUPFAM" id="SSF53850">
    <property type="entry name" value="Periplasmic binding protein-like II"/>
    <property type="match status" value="1"/>
</dbReference>
<proteinExistence type="predicted"/>
<reference evidence="1" key="1">
    <citation type="journal article" date="2014" name="Front. Microbiol.">
        <title>High frequency of phylogenetically diverse reductive dehalogenase-homologous genes in deep subseafloor sedimentary metagenomes.</title>
        <authorList>
            <person name="Kawai M."/>
            <person name="Futagami T."/>
            <person name="Toyoda A."/>
            <person name="Takaki Y."/>
            <person name="Nishi S."/>
            <person name="Hori S."/>
            <person name="Arai W."/>
            <person name="Tsubouchi T."/>
            <person name="Morono Y."/>
            <person name="Uchiyama I."/>
            <person name="Ito T."/>
            <person name="Fujiyama A."/>
            <person name="Inagaki F."/>
            <person name="Takami H."/>
        </authorList>
    </citation>
    <scope>NUCLEOTIDE SEQUENCE</scope>
    <source>
        <strain evidence="1">Expedition CK06-06</strain>
    </source>
</reference>
<evidence type="ECO:0000313" key="1">
    <source>
        <dbReference type="EMBL" id="GAG66252.1"/>
    </source>
</evidence>
<dbReference type="Gene3D" id="3.40.190.10">
    <property type="entry name" value="Periplasmic binding protein-like II"/>
    <property type="match status" value="2"/>
</dbReference>
<name>X1A7Z9_9ZZZZ</name>
<sequence length="112" mass="13173">KWLEWFGRDDTQAKWGMMPGSFTCNAAVLESDEFLNAWPFNPNMKESFELFQDWWAVPQYDEMLRTFSEILGAYVIAGEGTAEEALQEITDIWTEIFEEDGYYEPDFDPNDF</sequence>
<accession>X1A7Z9</accession>
<organism evidence="1">
    <name type="scientific">marine sediment metagenome</name>
    <dbReference type="NCBI Taxonomy" id="412755"/>
    <lineage>
        <taxon>unclassified sequences</taxon>
        <taxon>metagenomes</taxon>
        <taxon>ecological metagenomes</taxon>
    </lineage>
</organism>
<comment type="caution">
    <text evidence="1">The sequence shown here is derived from an EMBL/GenBank/DDBJ whole genome shotgun (WGS) entry which is preliminary data.</text>
</comment>
<gene>
    <name evidence="1" type="ORF">S01H4_08005</name>
</gene>
<dbReference type="AlphaFoldDB" id="X1A7Z9"/>
<evidence type="ECO:0008006" key="2">
    <source>
        <dbReference type="Google" id="ProtNLM"/>
    </source>
</evidence>
<protein>
    <recommendedName>
        <fullName evidence="2">Sugar ABC transporter substrate-binding protein</fullName>
    </recommendedName>
</protein>
<feature type="non-terminal residue" evidence="1">
    <location>
        <position position="1"/>
    </location>
</feature>